<keyword evidence="1" id="KW-0732">Signal</keyword>
<sequence length="323" mass="34967">MTGGRLFACLLAALMTLSACGLVSSSGTFHHTSLPDGSTPLDGAAITVTSKNFTESILLGKIAATYLAAAGADITDMTNAPGSASSRQAMLNGDADLTWDYTGTAWVTYLHETQTIPDSQLLWQKVHDVELAQNDLVWLPPANFNDTYAFAVATPTAERLGVKTMSDITRLPVSERTFCVNDEFFSRPDGFLPMLQTYGIPYNTPNGVPSGNVTQMDSGVVYTATARSSPCNFGMVYTTDGRIKNLDLTVLVDDKKFFLPYSGTVIVRKEVLDAHPQIAPLMATVSERLTDELMQELNGRVDIDGEDPKDVAYDWLKAEGLVT</sequence>
<dbReference type="EMBL" id="BAHC01000247">
    <property type="protein sequence ID" value="GAB93950.1"/>
    <property type="molecule type" value="Genomic_DNA"/>
</dbReference>
<dbReference type="InterPro" id="IPR007210">
    <property type="entry name" value="ABC_Gly_betaine_transp_sub-bd"/>
</dbReference>
<dbReference type="CDD" id="cd13611">
    <property type="entry name" value="PBP2_YehZ"/>
    <property type="match status" value="1"/>
</dbReference>
<dbReference type="OrthoDB" id="9781705at2"/>
<evidence type="ECO:0000259" key="2">
    <source>
        <dbReference type="Pfam" id="PF04069"/>
    </source>
</evidence>
<dbReference type="RefSeq" id="WP_006339610.1">
    <property type="nucleotide sequence ID" value="NZ_BAHC01000247.1"/>
</dbReference>
<dbReference type="eggNOG" id="COG1732">
    <property type="taxonomic scope" value="Bacteria"/>
</dbReference>
<dbReference type="Proteomes" id="UP000008363">
    <property type="component" value="Unassembled WGS sequence"/>
</dbReference>
<reference evidence="3 4" key="1">
    <citation type="submission" date="2012-08" db="EMBL/GenBank/DDBJ databases">
        <title>Whole genome shotgun sequence of Gordonia rhizosphera NBRC 16068.</title>
        <authorList>
            <person name="Takarada H."/>
            <person name="Isaki S."/>
            <person name="Hosoyama A."/>
            <person name="Tsuchikane K."/>
            <person name="Katsumata H."/>
            <person name="Baba S."/>
            <person name="Ohji S."/>
            <person name="Yamazaki S."/>
            <person name="Fujita N."/>
        </authorList>
    </citation>
    <scope>NUCLEOTIDE SEQUENCE [LARGE SCALE GENOMIC DNA]</scope>
    <source>
        <strain evidence="3 4">NBRC 16068</strain>
    </source>
</reference>
<gene>
    <name evidence="3" type="ORF">GORHZ_247_00880</name>
</gene>
<dbReference type="AlphaFoldDB" id="K6W468"/>
<feature type="chain" id="PRO_5039206891" evidence="1">
    <location>
        <begin position="22"/>
        <end position="323"/>
    </location>
</feature>
<comment type="caution">
    <text evidence="3">The sequence shown here is derived from an EMBL/GenBank/DDBJ whole genome shotgun (WGS) entry which is preliminary data.</text>
</comment>
<dbReference type="Gene3D" id="3.40.190.10">
    <property type="entry name" value="Periplasmic binding protein-like II"/>
    <property type="match status" value="1"/>
</dbReference>
<proteinExistence type="predicted"/>
<dbReference type="PROSITE" id="PS51257">
    <property type="entry name" value="PROKAR_LIPOPROTEIN"/>
    <property type="match status" value="1"/>
</dbReference>
<dbReference type="GO" id="GO:0022857">
    <property type="term" value="F:transmembrane transporter activity"/>
    <property type="evidence" value="ECO:0007669"/>
    <property type="project" value="InterPro"/>
</dbReference>
<evidence type="ECO:0000313" key="3">
    <source>
        <dbReference type="EMBL" id="GAB93950.1"/>
    </source>
</evidence>
<feature type="signal peptide" evidence="1">
    <location>
        <begin position="1"/>
        <end position="21"/>
    </location>
</feature>
<dbReference type="Gene3D" id="3.40.190.120">
    <property type="entry name" value="Osmoprotection protein (prox), domain 2"/>
    <property type="match status" value="1"/>
</dbReference>
<keyword evidence="4" id="KW-1185">Reference proteome</keyword>
<protein>
    <submittedName>
        <fullName evidence="3">Putative ABC transporter substrate-binding protein</fullName>
    </submittedName>
</protein>
<dbReference type="SUPFAM" id="SSF53850">
    <property type="entry name" value="Periplasmic binding protein-like II"/>
    <property type="match status" value="1"/>
</dbReference>
<dbReference type="Pfam" id="PF04069">
    <property type="entry name" value="OpuAC"/>
    <property type="match status" value="1"/>
</dbReference>
<feature type="domain" description="ABC-type glycine betaine transport system substrate-binding" evidence="2">
    <location>
        <begin position="45"/>
        <end position="317"/>
    </location>
</feature>
<name>K6W468_9ACTN</name>
<evidence type="ECO:0000256" key="1">
    <source>
        <dbReference type="SAM" id="SignalP"/>
    </source>
</evidence>
<evidence type="ECO:0000313" key="4">
    <source>
        <dbReference type="Proteomes" id="UP000008363"/>
    </source>
</evidence>
<dbReference type="GO" id="GO:0043190">
    <property type="term" value="C:ATP-binding cassette (ABC) transporter complex"/>
    <property type="evidence" value="ECO:0007669"/>
    <property type="project" value="InterPro"/>
</dbReference>
<accession>K6W468</accession>
<dbReference type="STRING" id="1108045.GORHZ_247_00880"/>
<organism evidence="3 4">
    <name type="scientific">Gordonia rhizosphera NBRC 16068</name>
    <dbReference type="NCBI Taxonomy" id="1108045"/>
    <lineage>
        <taxon>Bacteria</taxon>
        <taxon>Bacillati</taxon>
        <taxon>Actinomycetota</taxon>
        <taxon>Actinomycetes</taxon>
        <taxon>Mycobacteriales</taxon>
        <taxon>Gordoniaceae</taxon>
        <taxon>Gordonia</taxon>
    </lineage>
</organism>